<name>A0ABW8HZE5_9BACL</name>
<sequence>MKKVSIIWLVFLIGLIGLWNNFSVERANAAADEPYLGEIRLFPYNATPRGWMPAKGQTMSVTQNNDLFSLLGSHFGGNGVTTFSLPNLTAAAPDGMGYYIAINGIFPSREVSIYGEGPSVLGEVRLFPYQFTPPGWLALNGQEVSKSAYSDLYQMIGTTDGGDGNTTFKLPNLPKIQNNINYVISTDPTQRAENGTGSEYSGEIIPMLVSLPTNRWIPADGSTLTVNQNQVLFSLLGTKFGGDGQVSFKVPDLNRNQSTLVYYIVNGGEFPILDFGQLPEAIEDTYTTNQNSALVFPAPGVLANDRDASTAILRSGPMYGTLVMNANGSFTYTPMTDYVGTDSFTYSANNEWGTSVPVTVSITIEQTTTPIISGVVEGTVYNQAVTPSFNSGTALLNGAAFTSGTTVTADGDYTLAVTNNIGTTTIHFTVDTHPPIVTGVTQNGVYTISPVITFNEGTATLSGFPFKSGDTVQTEGEHVLIVTDRVGNTTTVQFSFHMPRTIHFDSYGGSEVPEQNVNYGDKTNEPDDPTKDGHTFAGWFTDSSLSQTFDFDNTPVTTDLTLYAKWTINSYTVNFDSNGGTAVDDQSIQYNELAAAPTDPTKAGHTFTGWFTDSGLSQAFDFDNTPVTGDLTLYAKWTINSYTVNFESNGGTVVDDQSVPNNELAAAPADPTKVGHTFAGWFTDSGSSQAFDFDNTPVTGDLTLYAKWTADKYTISFDTLGGSAVDDVSVEHGSKLTAPASPSRSGYTFSGWYVDPELKTPFDFDQTEIIADLTLYAKWNVIPSPPSGGNGNNSGGSGSQNSNGSSNNSSPPNSVNSSTNGRLTLAPGQAGQVSLGNDITLTIPAGAMNQELKITIDPVKGSSDLLTNQAQLLSPVYELLKNVTQNFDKPVTLKMAFDGSSLRSNQRAELFYFDEQDKKWLAAGESSMDGDLIQVDVDHFTKFAVFAVDQPNAPVEVALHDIKGHWAEELIQQAVRDGIVKGYVDGSFKPNASVTRAEFTVMLMNALHTDYAEAPLSFTDRSNIGAWAQSAVARAVQAGFIQGDSGGAFRPNDAVTRAEMAVMVANALQLKTESGTSSTFADNEQIPVWARAAVAGMQQSGLLNGKGLNTFAPRDNTTRAEAVKLLMSMPN</sequence>
<dbReference type="PROSITE" id="PS51145">
    <property type="entry name" value="ZU5"/>
    <property type="match status" value="1"/>
</dbReference>
<keyword evidence="6" id="KW-1185">Reference proteome</keyword>
<dbReference type="InterPro" id="IPR051465">
    <property type="entry name" value="Cell_Envelope_Struct_Comp"/>
</dbReference>
<proteinExistence type="predicted"/>
<comment type="caution">
    <text evidence="5">The sequence shown here is derived from an EMBL/GenBank/DDBJ whole genome shotgun (WGS) entry which is preliminary data.</text>
</comment>
<dbReference type="InterPro" id="IPR013378">
    <property type="entry name" value="InlB-like_B-rpt"/>
</dbReference>
<dbReference type="Pfam" id="PF17963">
    <property type="entry name" value="Big_9"/>
    <property type="match status" value="1"/>
</dbReference>
<feature type="compositionally biased region" description="Low complexity" evidence="2">
    <location>
        <begin position="799"/>
        <end position="821"/>
    </location>
</feature>
<organism evidence="5 6">
    <name type="scientific">Paenibacillus illinoisensis</name>
    <dbReference type="NCBI Taxonomy" id="59845"/>
    <lineage>
        <taxon>Bacteria</taxon>
        <taxon>Bacillati</taxon>
        <taxon>Bacillota</taxon>
        <taxon>Bacilli</taxon>
        <taxon>Bacillales</taxon>
        <taxon>Paenibacillaceae</taxon>
        <taxon>Paenibacillus</taxon>
    </lineage>
</organism>
<dbReference type="InterPro" id="IPR001119">
    <property type="entry name" value="SLH_dom"/>
</dbReference>
<dbReference type="Gene3D" id="3.90.1340.10">
    <property type="entry name" value="Phage tail collar domain"/>
    <property type="match status" value="3"/>
</dbReference>
<feature type="domain" description="SLH" evidence="4">
    <location>
        <begin position="954"/>
        <end position="1014"/>
    </location>
</feature>
<dbReference type="PROSITE" id="PS51272">
    <property type="entry name" value="SLH"/>
    <property type="match status" value="3"/>
</dbReference>
<feature type="domain" description="SLH" evidence="4">
    <location>
        <begin position="1015"/>
        <end position="1078"/>
    </location>
</feature>
<dbReference type="Pfam" id="PF07484">
    <property type="entry name" value="Collar"/>
    <property type="match status" value="3"/>
</dbReference>
<evidence type="ECO:0000313" key="5">
    <source>
        <dbReference type="EMBL" id="MFK0525059.1"/>
    </source>
</evidence>
<dbReference type="InterPro" id="IPR042229">
    <property type="entry name" value="Listeria/Bacterioides_rpt_sf"/>
</dbReference>
<dbReference type="InterPro" id="IPR011083">
    <property type="entry name" value="Phage_tail_collar_dom"/>
</dbReference>
<gene>
    <name evidence="5" type="ORF">ACINKY_22900</name>
</gene>
<dbReference type="InterPro" id="IPR000906">
    <property type="entry name" value="ZU5_dom"/>
</dbReference>
<dbReference type="InterPro" id="IPR037053">
    <property type="entry name" value="Phage_tail_collar_dom_sf"/>
</dbReference>
<comment type="subcellular location">
    <subcellularLocation>
        <location evidence="1">Cell envelope</location>
    </subcellularLocation>
</comment>
<dbReference type="PANTHER" id="PTHR43308:SF5">
    <property type="entry name" value="S-LAYER PROTEIN _ PEPTIDOGLYCAN ENDO-BETA-N-ACETYLGLUCOSAMINIDASE"/>
    <property type="match status" value="1"/>
</dbReference>
<feature type="region of interest" description="Disordered" evidence="2">
    <location>
        <begin position="786"/>
        <end position="829"/>
    </location>
</feature>
<dbReference type="NCBIfam" id="TIGR02543">
    <property type="entry name" value="List_Bact_rpt"/>
    <property type="match status" value="4"/>
</dbReference>
<accession>A0ABW8HZE5</accession>
<protein>
    <submittedName>
        <fullName evidence="5">InlB B-repeat-containing protein</fullName>
    </submittedName>
</protein>
<evidence type="ECO:0000259" key="3">
    <source>
        <dbReference type="PROSITE" id="PS51145"/>
    </source>
</evidence>
<feature type="compositionally biased region" description="Gly residues" evidence="2">
    <location>
        <begin position="788"/>
        <end position="798"/>
    </location>
</feature>
<dbReference type="Proteomes" id="UP001618531">
    <property type="component" value="Unassembled WGS sequence"/>
</dbReference>
<evidence type="ECO:0000256" key="2">
    <source>
        <dbReference type="SAM" id="MobiDB-lite"/>
    </source>
</evidence>
<dbReference type="PANTHER" id="PTHR43308">
    <property type="entry name" value="OUTER MEMBRANE PROTEIN ALPHA-RELATED"/>
    <property type="match status" value="1"/>
</dbReference>
<dbReference type="Gene3D" id="2.60.220.30">
    <property type="match status" value="1"/>
</dbReference>
<evidence type="ECO:0000256" key="1">
    <source>
        <dbReference type="ARBA" id="ARBA00004196"/>
    </source>
</evidence>
<dbReference type="EMBL" id="JBIYSL010000005">
    <property type="protein sequence ID" value="MFK0525059.1"/>
    <property type="molecule type" value="Genomic_DNA"/>
</dbReference>
<dbReference type="Gene3D" id="2.60.40.4270">
    <property type="entry name" value="Listeria-Bacteroides repeat domain"/>
    <property type="match status" value="4"/>
</dbReference>
<dbReference type="Gene3D" id="2.60.40.3440">
    <property type="match status" value="1"/>
</dbReference>
<dbReference type="Pfam" id="PF00395">
    <property type="entry name" value="SLH"/>
    <property type="match status" value="3"/>
</dbReference>
<reference evidence="5 6" key="1">
    <citation type="submission" date="2024-11" db="EMBL/GenBank/DDBJ databases">
        <title>Identification and Characterization of a Novel Fosfomycin Bacillithiol Transferase FosB8 in Paenibacillus illinoisensis.</title>
        <authorList>
            <person name="Lu W."/>
        </authorList>
    </citation>
    <scope>NUCLEOTIDE SEQUENCE [LARGE SCALE GENOMIC DNA]</scope>
    <source>
        <strain evidence="5 6">WP77</strain>
    </source>
</reference>
<dbReference type="Pfam" id="PF09479">
    <property type="entry name" value="Flg_new"/>
    <property type="match status" value="4"/>
</dbReference>
<evidence type="ECO:0000259" key="4">
    <source>
        <dbReference type="PROSITE" id="PS51272"/>
    </source>
</evidence>
<feature type="domain" description="ZU5" evidence="3">
    <location>
        <begin position="818"/>
        <end position="949"/>
    </location>
</feature>
<feature type="domain" description="SLH" evidence="4">
    <location>
        <begin position="1080"/>
        <end position="1131"/>
    </location>
</feature>
<evidence type="ECO:0000313" key="6">
    <source>
        <dbReference type="Proteomes" id="UP001618531"/>
    </source>
</evidence>
<dbReference type="SUPFAM" id="SSF88874">
    <property type="entry name" value="Receptor-binding domain of short tail fibre protein gp12"/>
    <property type="match status" value="3"/>
</dbReference>